<dbReference type="EMBL" id="CAUJNA010003555">
    <property type="protein sequence ID" value="CAJ1404779.1"/>
    <property type="molecule type" value="Genomic_DNA"/>
</dbReference>
<evidence type="ECO:0000313" key="1">
    <source>
        <dbReference type="EMBL" id="CAJ1404779.1"/>
    </source>
</evidence>
<gene>
    <name evidence="1" type="ORF">EVOR1521_LOCUS27163</name>
</gene>
<sequence length="53" mass="5843">VRDINSLARRIIAEIQGTVGQLNSKKEKSLGNGSKDKDKVLTIKSFRASDLSR</sequence>
<dbReference type="Proteomes" id="UP001178507">
    <property type="component" value="Unassembled WGS sequence"/>
</dbReference>
<evidence type="ECO:0000313" key="2">
    <source>
        <dbReference type="Proteomes" id="UP001178507"/>
    </source>
</evidence>
<accession>A0AA36NFU5</accession>
<name>A0AA36NFU5_9DINO</name>
<reference evidence="1" key="1">
    <citation type="submission" date="2023-08" db="EMBL/GenBank/DDBJ databases">
        <authorList>
            <person name="Chen Y."/>
            <person name="Shah S."/>
            <person name="Dougan E. K."/>
            <person name="Thang M."/>
            <person name="Chan C."/>
        </authorList>
    </citation>
    <scope>NUCLEOTIDE SEQUENCE</scope>
</reference>
<comment type="caution">
    <text evidence="1">The sequence shown here is derived from an EMBL/GenBank/DDBJ whole genome shotgun (WGS) entry which is preliminary data.</text>
</comment>
<proteinExistence type="predicted"/>
<feature type="non-terminal residue" evidence="1">
    <location>
        <position position="53"/>
    </location>
</feature>
<keyword evidence="2" id="KW-1185">Reference proteome</keyword>
<dbReference type="AlphaFoldDB" id="A0AA36NFU5"/>
<protein>
    <submittedName>
        <fullName evidence="1">Uncharacterized protein</fullName>
    </submittedName>
</protein>
<organism evidence="1 2">
    <name type="scientific">Effrenium voratum</name>
    <dbReference type="NCBI Taxonomy" id="2562239"/>
    <lineage>
        <taxon>Eukaryota</taxon>
        <taxon>Sar</taxon>
        <taxon>Alveolata</taxon>
        <taxon>Dinophyceae</taxon>
        <taxon>Suessiales</taxon>
        <taxon>Symbiodiniaceae</taxon>
        <taxon>Effrenium</taxon>
    </lineage>
</organism>